<evidence type="ECO:0000313" key="2">
    <source>
        <dbReference type="EMBL" id="GBP90259.1"/>
    </source>
</evidence>
<accession>A0A4C1ZT91</accession>
<feature type="compositionally biased region" description="Basic and acidic residues" evidence="1">
    <location>
        <begin position="254"/>
        <end position="267"/>
    </location>
</feature>
<dbReference type="OrthoDB" id="411823at2759"/>
<sequence length="285" mass="32356">MRLSAERFRGHFCRPGARDPCISAICLTPHVPEIGYERRDLDPRRWTVSPSSGRAFLPTVAVSKAKSGGPDGWRDGGDGTRRYDSIPSARSFRRRWSRCKGDTETYHPLAHEARRDISEIVAEGRAVRLFWVRAHAGIAGNERRRARQAPPSPRRRQRTMTGFRCRTRKEMTSHLAQTLTGHGGFSQYLHRFKLKDSPYCACDPAKIQDVLHVLEEYWLKNAIVSRRLSQIKGGSDIFKREAVRVLMETTSSGKETDVKRGRSRDSDMLVQKSSTHKGGNDWGVP</sequence>
<proteinExistence type="predicted"/>
<dbReference type="AlphaFoldDB" id="A0A4C1ZT91"/>
<name>A0A4C1ZT91_EUMVA</name>
<dbReference type="EMBL" id="BGZK01002069">
    <property type="protein sequence ID" value="GBP90259.1"/>
    <property type="molecule type" value="Genomic_DNA"/>
</dbReference>
<dbReference type="Proteomes" id="UP000299102">
    <property type="component" value="Unassembled WGS sequence"/>
</dbReference>
<feature type="region of interest" description="Disordered" evidence="1">
    <location>
        <begin position="250"/>
        <end position="285"/>
    </location>
</feature>
<keyword evidence="3" id="KW-1185">Reference proteome</keyword>
<gene>
    <name evidence="2" type="ORF">EVAR_89378_1</name>
</gene>
<comment type="caution">
    <text evidence="2">The sequence shown here is derived from an EMBL/GenBank/DDBJ whole genome shotgun (WGS) entry which is preliminary data.</text>
</comment>
<organism evidence="2 3">
    <name type="scientific">Eumeta variegata</name>
    <name type="common">Bagworm moth</name>
    <name type="synonym">Eumeta japonica</name>
    <dbReference type="NCBI Taxonomy" id="151549"/>
    <lineage>
        <taxon>Eukaryota</taxon>
        <taxon>Metazoa</taxon>
        <taxon>Ecdysozoa</taxon>
        <taxon>Arthropoda</taxon>
        <taxon>Hexapoda</taxon>
        <taxon>Insecta</taxon>
        <taxon>Pterygota</taxon>
        <taxon>Neoptera</taxon>
        <taxon>Endopterygota</taxon>
        <taxon>Lepidoptera</taxon>
        <taxon>Glossata</taxon>
        <taxon>Ditrysia</taxon>
        <taxon>Tineoidea</taxon>
        <taxon>Psychidae</taxon>
        <taxon>Oiketicinae</taxon>
        <taxon>Eumeta</taxon>
    </lineage>
</organism>
<evidence type="ECO:0000313" key="3">
    <source>
        <dbReference type="Proteomes" id="UP000299102"/>
    </source>
</evidence>
<evidence type="ECO:0008006" key="4">
    <source>
        <dbReference type="Google" id="ProtNLM"/>
    </source>
</evidence>
<evidence type="ECO:0000256" key="1">
    <source>
        <dbReference type="SAM" id="MobiDB-lite"/>
    </source>
</evidence>
<reference evidence="2 3" key="1">
    <citation type="journal article" date="2019" name="Commun. Biol.">
        <title>The bagworm genome reveals a unique fibroin gene that provides high tensile strength.</title>
        <authorList>
            <person name="Kono N."/>
            <person name="Nakamura H."/>
            <person name="Ohtoshi R."/>
            <person name="Tomita M."/>
            <person name="Numata K."/>
            <person name="Arakawa K."/>
        </authorList>
    </citation>
    <scope>NUCLEOTIDE SEQUENCE [LARGE SCALE GENOMIC DNA]</scope>
</reference>
<protein>
    <recommendedName>
        <fullName evidence="4">RNase H type-1 domain-containing protein</fullName>
    </recommendedName>
</protein>